<feature type="region of interest" description="Disordered" evidence="1">
    <location>
        <begin position="98"/>
        <end position="122"/>
    </location>
</feature>
<evidence type="ECO:0000313" key="3">
    <source>
        <dbReference type="Proteomes" id="UP000224634"/>
    </source>
</evidence>
<evidence type="ECO:0000313" key="2">
    <source>
        <dbReference type="EMBL" id="PGH27815.1"/>
    </source>
</evidence>
<comment type="caution">
    <text evidence="2">The sequence shown here is derived from an EMBL/GenBank/DDBJ whole genome shotgun (WGS) entry which is preliminary data.</text>
</comment>
<feature type="region of interest" description="Disordered" evidence="1">
    <location>
        <begin position="53"/>
        <end position="86"/>
    </location>
</feature>
<dbReference type="EMBL" id="PDNA01000004">
    <property type="protein sequence ID" value="PGH27815.1"/>
    <property type="molecule type" value="Genomic_DNA"/>
</dbReference>
<dbReference type="Proteomes" id="UP000224634">
    <property type="component" value="Unassembled WGS sequence"/>
</dbReference>
<organism evidence="2 3">
    <name type="scientific">Polytolypa hystricis (strain UAMH7299)</name>
    <dbReference type="NCBI Taxonomy" id="1447883"/>
    <lineage>
        <taxon>Eukaryota</taxon>
        <taxon>Fungi</taxon>
        <taxon>Dikarya</taxon>
        <taxon>Ascomycota</taxon>
        <taxon>Pezizomycotina</taxon>
        <taxon>Eurotiomycetes</taxon>
        <taxon>Eurotiomycetidae</taxon>
        <taxon>Onygenales</taxon>
        <taxon>Onygenales incertae sedis</taxon>
        <taxon>Polytolypa</taxon>
    </lineage>
</organism>
<dbReference type="OrthoDB" id="4181662at2759"/>
<sequence>MPDDRKETPYQHSQNGLLISGMTTHYPSDVFLFYPPDSIGGRPSEYTILQNVSPTHRDSQESFRALQQQQRRNRRSNRAANPANRCPAREFQEMEHAANTSPLNNPFAVPFRKFRTQRRRSI</sequence>
<keyword evidence="3" id="KW-1185">Reference proteome</keyword>
<name>A0A2B7Z2H5_POLH7</name>
<protein>
    <submittedName>
        <fullName evidence="2">Uncharacterized protein</fullName>
    </submittedName>
</protein>
<evidence type="ECO:0000256" key="1">
    <source>
        <dbReference type="SAM" id="MobiDB-lite"/>
    </source>
</evidence>
<dbReference type="AlphaFoldDB" id="A0A2B7Z2H5"/>
<accession>A0A2B7Z2H5</accession>
<feature type="compositionally biased region" description="Basic residues" evidence="1">
    <location>
        <begin position="112"/>
        <end position="122"/>
    </location>
</feature>
<reference evidence="2 3" key="1">
    <citation type="submission" date="2017-10" db="EMBL/GenBank/DDBJ databases">
        <title>Comparative genomics in systemic dimorphic fungi from Ajellomycetaceae.</title>
        <authorList>
            <person name="Munoz J.F."/>
            <person name="Mcewen J.G."/>
            <person name="Clay O.K."/>
            <person name="Cuomo C.A."/>
        </authorList>
    </citation>
    <scope>NUCLEOTIDE SEQUENCE [LARGE SCALE GENOMIC DNA]</scope>
    <source>
        <strain evidence="2 3">UAMH7299</strain>
    </source>
</reference>
<gene>
    <name evidence="2" type="ORF">AJ80_00603</name>
</gene>
<proteinExistence type="predicted"/>